<comment type="caution">
    <text evidence="6">The sequence shown here is derived from an EMBL/GenBank/DDBJ whole genome shotgun (WGS) entry which is preliminary data.</text>
</comment>
<dbReference type="EMBL" id="VLPL01000011">
    <property type="protein sequence ID" value="TSJ39880.1"/>
    <property type="molecule type" value="Genomic_DNA"/>
</dbReference>
<dbReference type="AlphaFoldDB" id="A0A556MIZ0"/>
<dbReference type="PANTHER" id="PTHR30244:SF9">
    <property type="entry name" value="PROTEIN RV3402C"/>
    <property type="match status" value="1"/>
</dbReference>
<evidence type="ECO:0000313" key="6">
    <source>
        <dbReference type="EMBL" id="TSJ39880.1"/>
    </source>
</evidence>
<sequence>MIFVTKPFLPNIADYNRLVTGIWERQYLTNNGPLVQELEGALKILFDAENVLFTSNGTISIQIALKSLNLSGSEIITTPFSYVATTSGIVWENCTPVFADISPTTFNIDPESIRKKITPKTKAILATHVFGNPCDIDAIDTIAKEHDLLVIYDAAHCFGTSYKNKSVMSYGDVSSISFHATKLFHTTEGGALICKSETLAADFSLKRNFGHAGFDRFDGVGINGKNSEFHAAMGLCNLPHVEAIIHDRQQTHLYYDKYLSGLPIRKQEIQAQTTRYNCAYYPLLFESQQTLLHIKKALEEQNIFTRRYFYPSLNSLNYVTEQSCPVSESVSERILCLPIYFDIGEATVQRICEIIHSNMYVEKN</sequence>
<evidence type="ECO:0000256" key="1">
    <source>
        <dbReference type="ARBA" id="ARBA00022898"/>
    </source>
</evidence>
<evidence type="ECO:0000256" key="3">
    <source>
        <dbReference type="PIRSR" id="PIRSR000390-1"/>
    </source>
</evidence>
<name>A0A556MIZ0_9FLAO</name>
<organism evidence="6 7">
    <name type="scientific">Fluviicola chungangensis</name>
    <dbReference type="NCBI Taxonomy" id="2597671"/>
    <lineage>
        <taxon>Bacteria</taxon>
        <taxon>Pseudomonadati</taxon>
        <taxon>Bacteroidota</taxon>
        <taxon>Flavobacteriia</taxon>
        <taxon>Flavobacteriales</taxon>
        <taxon>Crocinitomicaceae</taxon>
        <taxon>Fluviicola</taxon>
    </lineage>
</organism>
<protein>
    <submittedName>
        <fullName evidence="6">DegT/DnrJ/EryC1/StrS family aminotransferase</fullName>
    </submittedName>
</protein>
<dbReference type="OrthoDB" id="9810913at2"/>
<dbReference type="InterPro" id="IPR015421">
    <property type="entry name" value="PyrdxlP-dep_Trfase_major"/>
</dbReference>
<dbReference type="Pfam" id="PF01041">
    <property type="entry name" value="DegT_DnrJ_EryC1"/>
    <property type="match status" value="1"/>
</dbReference>
<accession>A0A556MIZ0</accession>
<keyword evidence="6" id="KW-0808">Transferase</keyword>
<keyword evidence="7" id="KW-1185">Reference proteome</keyword>
<dbReference type="RefSeq" id="WP_144334539.1">
    <property type="nucleotide sequence ID" value="NZ_VLPL01000011.1"/>
</dbReference>
<dbReference type="Proteomes" id="UP000316008">
    <property type="component" value="Unassembled WGS sequence"/>
</dbReference>
<evidence type="ECO:0000256" key="2">
    <source>
        <dbReference type="ARBA" id="ARBA00037999"/>
    </source>
</evidence>
<dbReference type="PIRSF" id="PIRSF000390">
    <property type="entry name" value="PLP_StrS"/>
    <property type="match status" value="1"/>
</dbReference>
<dbReference type="PANTHER" id="PTHR30244">
    <property type="entry name" value="TRANSAMINASE"/>
    <property type="match status" value="1"/>
</dbReference>
<evidence type="ECO:0000256" key="5">
    <source>
        <dbReference type="RuleBase" id="RU004508"/>
    </source>
</evidence>
<comment type="similarity">
    <text evidence="2 5">Belongs to the DegT/DnrJ/EryC1 family.</text>
</comment>
<dbReference type="InterPro" id="IPR000653">
    <property type="entry name" value="DegT/StrS_aminotransferase"/>
</dbReference>
<dbReference type="Gene3D" id="3.40.640.10">
    <property type="entry name" value="Type I PLP-dependent aspartate aminotransferase-like (Major domain)"/>
    <property type="match status" value="1"/>
</dbReference>
<keyword evidence="1 4" id="KW-0663">Pyridoxal phosphate</keyword>
<feature type="active site" description="Proton acceptor" evidence="3">
    <location>
        <position position="182"/>
    </location>
</feature>
<proteinExistence type="inferred from homology"/>
<dbReference type="GO" id="GO:0008483">
    <property type="term" value="F:transaminase activity"/>
    <property type="evidence" value="ECO:0007669"/>
    <property type="project" value="UniProtKB-KW"/>
</dbReference>
<gene>
    <name evidence="6" type="ORF">FO442_17645</name>
</gene>
<dbReference type="SUPFAM" id="SSF53383">
    <property type="entry name" value="PLP-dependent transferases"/>
    <property type="match status" value="1"/>
</dbReference>
<evidence type="ECO:0000313" key="7">
    <source>
        <dbReference type="Proteomes" id="UP000316008"/>
    </source>
</evidence>
<reference evidence="6 7" key="1">
    <citation type="submission" date="2019-07" db="EMBL/GenBank/DDBJ databases">
        <authorList>
            <person name="Huq M.A."/>
        </authorList>
    </citation>
    <scope>NUCLEOTIDE SEQUENCE [LARGE SCALE GENOMIC DNA]</scope>
    <source>
        <strain evidence="6 7">MAH-3</strain>
    </source>
</reference>
<dbReference type="CDD" id="cd00616">
    <property type="entry name" value="AHBA_syn"/>
    <property type="match status" value="1"/>
</dbReference>
<feature type="modified residue" description="N6-(pyridoxal phosphate)lysine" evidence="4">
    <location>
        <position position="182"/>
    </location>
</feature>
<dbReference type="GO" id="GO:0030170">
    <property type="term" value="F:pyridoxal phosphate binding"/>
    <property type="evidence" value="ECO:0007669"/>
    <property type="project" value="TreeGrafter"/>
</dbReference>
<evidence type="ECO:0000256" key="4">
    <source>
        <dbReference type="PIRSR" id="PIRSR000390-2"/>
    </source>
</evidence>
<dbReference type="InterPro" id="IPR015424">
    <property type="entry name" value="PyrdxlP-dep_Trfase"/>
</dbReference>
<dbReference type="GO" id="GO:0000271">
    <property type="term" value="P:polysaccharide biosynthetic process"/>
    <property type="evidence" value="ECO:0007669"/>
    <property type="project" value="TreeGrafter"/>
</dbReference>
<keyword evidence="6" id="KW-0032">Aminotransferase</keyword>